<dbReference type="PANTHER" id="PTHR38043:SF1">
    <property type="entry name" value="PROTEIN HEMX"/>
    <property type="match status" value="1"/>
</dbReference>
<organism evidence="2 3">
    <name type="scientific">Acidovorax facilis</name>
    <dbReference type="NCBI Taxonomy" id="12917"/>
    <lineage>
        <taxon>Bacteria</taxon>
        <taxon>Pseudomonadati</taxon>
        <taxon>Pseudomonadota</taxon>
        <taxon>Betaproteobacteria</taxon>
        <taxon>Burkholderiales</taxon>
        <taxon>Comamonadaceae</taxon>
        <taxon>Acidovorax</taxon>
    </lineage>
</organism>
<evidence type="ECO:0000313" key="3">
    <source>
        <dbReference type="Proteomes" id="UP001595693"/>
    </source>
</evidence>
<reference evidence="3" key="1">
    <citation type="journal article" date="2019" name="Int. J. Syst. Evol. Microbiol.">
        <title>The Global Catalogue of Microorganisms (GCM) 10K type strain sequencing project: providing services to taxonomists for standard genome sequencing and annotation.</title>
        <authorList>
            <consortium name="The Broad Institute Genomics Platform"/>
            <consortium name="The Broad Institute Genome Sequencing Center for Infectious Disease"/>
            <person name="Wu L."/>
            <person name="Ma J."/>
        </authorList>
    </citation>
    <scope>NUCLEOTIDE SEQUENCE [LARGE SCALE GENOMIC DNA]</scope>
    <source>
        <strain evidence="3">CCUG 2113</strain>
    </source>
</reference>
<keyword evidence="1" id="KW-0175">Coiled coil</keyword>
<evidence type="ECO:0000313" key="2">
    <source>
        <dbReference type="EMBL" id="MFC3933662.1"/>
    </source>
</evidence>
<dbReference type="Proteomes" id="UP001595693">
    <property type="component" value="Unassembled WGS sequence"/>
</dbReference>
<evidence type="ECO:0000256" key="1">
    <source>
        <dbReference type="SAM" id="Coils"/>
    </source>
</evidence>
<keyword evidence="3" id="KW-1185">Reference proteome</keyword>
<dbReference type="InterPro" id="IPR007470">
    <property type="entry name" value="HemX"/>
</dbReference>
<sequence length="381" mass="40173">MSSVPPNDLPPAPTAAPMAAPAAASVGAPAVGPAAAPAPPASAPGRGGAVTLLLGAVAAAALVSSGMLWQKLSAIQEQLARQSADSGAQAIEARTMARQAEELVRETAARLSVAEARVSEVALQRSQLEELMQSLSRSRDENLVVDIESAIRLAQQQAQLTGSLEPLVAALKSANQRIERAAQPRLAPVQRAIGRDLDRLTRATVTDTAGLLARLDDLVRQVDELPVLNAVAQAAATRRLAATPAPTNTPPLNQGDLAWWQAALQRSWEVVRDEARGLVRVSRIDQPEAILLAPEQTFFLRENLKLKLLNARLGVLARQFESARADLAAANAALNKYFDPASRRTQNAASTLQTAQASMKAAEQPRLDETLSALATAAAGR</sequence>
<accession>A0ABV8D5K9</accession>
<comment type="caution">
    <text evidence="2">The sequence shown here is derived from an EMBL/GenBank/DDBJ whole genome shotgun (WGS) entry which is preliminary data.</text>
</comment>
<proteinExistence type="predicted"/>
<gene>
    <name evidence="2" type="ORF">ACFOW3_03395</name>
</gene>
<dbReference type="Pfam" id="PF04375">
    <property type="entry name" value="HemX"/>
    <property type="match status" value="1"/>
</dbReference>
<protein>
    <submittedName>
        <fullName evidence="2">Uroporphyrinogen-III C-methyltransferase</fullName>
    </submittedName>
</protein>
<dbReference type="PANTHER" id="PTHR38043">
    <property type="entry name" value="PROTEIN HEMX"/>
    <property type="match status" value="1"/>
</dbReference>
<dbReference type="EMBL" id="JBHSAJ010000004">
    <property type="protein sequence ID" value="MFC3933662.1"/>
    <property type="molecule type" value="Genomic_DNA"/>
</dbReference>
<name>A0ABV8D5K9_9BURK</name>
<dbReference type="RefSeq" id="WP_202907221.1">
    <property type="nucleotide sequence ID" value="NZ_JAMXAX010000027.1"/>
</dbReference>
<feature type="coiled-coil region" evidence="1">
    <location>
        <begin position="97"/>
        <end position="141"/>
    </location>
</feature>